<keyword evidence="6 8" id="KW-1133">Transmembrane helix</keyword>
<keyword evidence="7 8" id="KW-0472">Membrane</keyword>
<feature type="transmembrane region" description="Helical" evidence="8">
    <location>
        <begin position="184"/>
        <end position="204"/>
    </location>
</feature>
<feature type="transmembrane region" description="Helical" evidence="8">
    <location>
        <begin position="570"/>
        <end position="589"/>
    </location>
</feature>
<feature type="transmembrane region" description="Helical" evidence="8">
    <location>
        <begin position="126"/>
        <end position="148"/>
    </location>
</feature>
<name>A0A1V9Y1B5_9ACAR</name>
<dbReference type="Pfam" id="PF01699">
    <property type="entry name" value="Na_Ca_ex"/>
    <property type="match status" value="2"/>
</dbReference>
<keyword evidence="4" id="KW-0406">Ion transport</keyword>
<evidence type="ECO:0000256" key="8">
    <source>
        <dbReference type="SAM" id="Phobius"/>
    </source>
</evidence>
<gene>
    <name evidence="10" type="ORF">BIW11_00146</name>
</gene>
<feature type="transmembrane region" description="Helical" evidence="8">
    <location>
        <begin position="62"/>
        <end position="86"/>
    </location>
</feature>
<comment type="subcellular location">
    <subcellularLocation>
        <location evidence="1">Membrane</location>
        <topology evidence="1">Multi-pass membrane protein</topology>
    </subcellularLocation>
</comment>
<keyword evidence="4" id="KW-0109">Calcium transport</keyword>
<feature type="transmembrane region" description="Helical" evidence="8">
    <location>
        <begin position="529"/>
        <end position="550"/>
    </location>
</feature>
<evidence type="ECO:0000256" key="7">
    <source>
        <dbReference type="ARBA" id="ARBA00023136"/>
    </source>
</evidence>
<dbReference type="InParanoid" id="A0A1V9Y1B5"/>
<evidence type="ECO:0000313" key="11">
    <source>
        <dbReference type="Proteomes" id="UP000192247"/>
    </source>
</evidence>
<evidence type="ECO:0000313" key="10">
    <source>
        <dbReference type="EMBL" id="OQR79490.1"/>
    </source>
</evidence>
<dbReference type="GO" id="GO:0005432">
    <property type="term" value="F:calcium:sodium antiporter activity"/>
    <property type="evidence" value="ECO:0007669"/>
    <property type="project" value="TreeGrafter"/>
</dbReference>
<evidence type="ECO:0000256" key="5">
    <source>
        <dbReference type="ARBA" id="ARBA00022692"/>
    </source>
</evidence>
<comment type="caution">
    <text evidence="10">The sequence shown here is derived from an EMBL/GenBank/DDBJ whole genome shotgun (WGS) entry which is preliminary data.</text>
</comment>
<dbReference type="PANTHER" id="PTHR12266">
    <property type="entry name" value="NA+/CA2+ K+ INDEPENDENT EXCHANGER"/>
    <property type="match status" value="1"/>
</dbReference>
<evidence type="ECO:0000256" key="6">
    <source>
        <dbReference type="ARBA" id="ARBA00022989"/>
    </source>
</evidence>
<evidence type="ECO:0000256" key="3">
    <source>
        <dbReference type="ARBA" id="ARBA00022449"/>
    </source>
</evidence>
<dbReference type="Proteomes" id="UP000192247">
    <property type="component" value="Unassembled WGS sequence"/>
</dbReference>
<dbReference type="InterPro" id="IPR004837">
    <property type="entry name" value="NaCa_Exmemb"/>
</dbReference>
<evidence type="ECO:0000256" key="1">
    <source>
        <dbReference type="ARBA" id="ARBA00004141"/>
    </source>
</evidence>
<dbReference type="Gene3D" id="1.20.1420.30">
    <property type="entry name" value="NCX, central ion-binding region"/>
    <property type="match status" value="2"/>
</dbReference>
<feature type="domain" description="Sodium/calcium exchanger membrane region" evidence="9">
    <location>
        <begin position="63"/>
        <end position="203"/>
    </location>
</feature>
<dbReference type="OrthoDB" id="407410at2759"/>
<feature type="domain" description="Sodium/calcium exchanger membrane region" evidence="9">
    <location>
        <begin position="466"/>
        <end position="615"/>
    </location>
</feature>
<dbReference type="PANTHER" id="PTHR12266:SF0">
    <property type="entry name" value="MITOCHONDRIAL SODIUM_CALCIUM EXCHANGER PROTEIN"/>
    <property type="match status" value="1"/>
</dbReference>
<organism evidence="10 11">
    <name type="scientific">Tropilaelaps mercedesae</name>
    <dbReference type="NCBI Taxonomy" id="418985"/>
    <lineage>
        <taxon>Eukaryota</taxon>
        <taxon>Metazoa</taxon>
        <taxon>Ecdysozoa</taxon>
        <taxon>Arthropoda</taxon>
        <taxon>Chelicerata</taxon>
        <taxon>Arachnida</taxon>
        <taxon>Acari</taxon>
        <taxon>Parasitiformes</taxon>
        <taxon>Mesostigmata</taxon>
        <taxon>Gamasina</taxon>
        <taxon>Dermanyssoidea</taxon>
        <taxon>Laelapidae</taxon>
        <taxon>Tropilaelaps</taxon>
    </lineage>
</organism>
<feature type="transmembrane region" description="Helical" evidence="8">
    <location>
        <begin position="601"/>
        <end position="620"/>
    </location>
</feature>
<keyword evidence="11" id="KW-1185">Reference proteome</keyword>
<keyword evidence="3" id="KW-0050">Antiport</keyword>
<evidence type="ECO:0000259" key="9">
    <source>
        <dbReference type="Pfam" id="PF01699"/>
    </source>
</evidence>
<feature type="transmembrane region" description="Helical" evidence="8">
    <location>
        <begin position="98"/>
        <end position="120"/>
    </location>
</feature>
<evidence type="ECO:0000256" key="2">
    <source>
        <dbReference type="ARBA" id="ARBA00022448"/>
    </source>
</evidence>
<proteinExistence type="predicted"/>
<dbReference type="GO" id="GO:0016020">
    <property type="term" value="C:membrane"/>
    <property type="evidence" value="ECO:0007669"/>
    <property type="project" value="UniProtKB-SubCell"/>
</dbReference>
<sequence length="628" mass="68126">MAHPDEVITLRSCAGVHNLTDSWNRCEFVVANEDCHRSDGFLSYLDVIYCMPHSPYLPLSLLAAWSLYLFGVLAITANDFLCPALVAISKKFGLSQAVAGVTFLAIGNGAPDIIASFTAINQNRSMLMISELFGAGTFVTSIVAGYVFYSSSFIVERFSFTRDVAFYMLAAAIAFSMFRSGEATVYHAVAFLVVYVVYILTVLVREFIGRDAGKSAAPATASPSVNAAFEFPGEGECLFSEQSHNRLRRPSGLNVHHQNAIRQLLQPPNGSPTSPAPMFRPRTPSTCSAATASVVPQSVISKDVVGQRKRSTSTGMAGYQSIAQIRSQLDRLSSVTDSSETEYADDHLSPWKEFWIHVAPTSWQELKEESKLSMPWRVLALPIQTILALTVPVVDYEHEKDNWCKALNVINCMTAPLAICLIVFKDQELYDLPVAVYAVVLGAMVASLVMATSTRDEAPWYHFVFALLAFVTGVCFIYAACRELMAVLKAVGVDRGIDDSVLGLTVLAWGSSVGDLITDSTVARQGYPAMAIAAAFAGPMLNLLIGLGSAFSVRLIRESAWSVPVECPSILLVLYAALSSSLMVSLVFLSCTGFRSSSTLSIMLAFVYVTFLATALTMTMHPNILPPS</sequence>
<keyword evidence="4" id="KW-0106">Calcium</keyword>
<dbReference type="InterPro" id="IPR051359">
    <property type="entry name" value="CaCA_antiporter"/>
</dbReference>
<reference evidence="10 11" key="1">
    <citation type="journal article" date="2017" name="Gigascience">
        <title>Draft genome of the honey bee ectoparasitic mite, Tropilaelaps mercedesae, is shaped by the parasitic life history.</title>
        <authorList>
            <person name="Dong X."/>
            <person name="Armstrong S.D."/>
            <person name="Xia D."/>
            <person name="Makepeace B.L."/>
            <person name="Darby A.C."/>
            <person name="Kadowaki T."/>
        </authorList>
    </citation>
    <scope>NUCLEOTIDE SEQUENCE [LARGE SCALE GENOMIC DNA]</scope>
    <source>
        <strain evidence="10">Wuxi-XJTLU</strain>
    </source>
</reference>
<feature type="transmembrane region" description="Helical" evidence="8">
    <location>
        <begin position="460"/>
        <end position="481"/>
    </location>
</feature>
<dbReference type="AlphaFoldDB" id="A0A1V9Y1B5"/>
<accession>A0A1V9Y1B5</accession>
<protein>
    <submittedName>
        <fullName evidence="10">Sodium/potassium/calcium exchanger 6-like</fullName>
    </submittedName>
</protein>
<feature type="transmembrane region" description="Helical" evidence="8">
    <location>
        <begin position="436"/>
        <end position="454"/>
    </location>
</feature>
<evidence type="ECO:0000256" key="4">
    <source>
        <dbReference type="ARBA" id="ARBA00022568"/>
    </source>
</evidence>
<keyword evidence="5 8" id="KW-0812">Transmembrane</keyword>
<dbReference type="EMBL" id="MNPL01001057">
    <property type="protein sequence ID" value="OQR79490.1"/>
    <property type="molecule type" value="Genomic_DNA"/>
</dbReference>
<keyword evidence="2" id="KW-0813">Transport</keyword>
<dbReference type="InterPro" id="IPR044880">
    <property type="entry name" value="NCX_ion-bd_dom_sf"/>
</dbReference>
<dbReference type="FunCoup" id="A0A1V9Y1B5">
    <property type="interactions" value="6"/>
</dbReference>
<dbReference type="STRING" id="418985.A0A1V9Y1B5"/>
<dbReference type="GO" id="GO:0006874">
    <property type="term" value="P:intracellular calcium ion homeostasis"/>
    <property type="evidence" value="ECO:0007669"/>
    <property type="project" value="TreeGrafter"/>
</dbReference>